<evidence type="ECO:0000256" key="4">
    <source>
        <dbReference type="ARBA" id="ARBA00022777"/>
    </source>
</evidence>
<keyword evidence="11" id="KW-1185">Reference proteome</keyword>
<dbReference type="GO" id="GO:0006220">
    <property type="term" value="P:pyrimidine nucleotide metabolic process"/>
    <property type="evidence" value="ECO:0007669"/>
    <property type="project" value="UniProtKB-UniRule"/>
</dbReference>
<evidence type="ECO:0000256" key="6">
    <source>
        <dbReference type="ARBA" id="ARBA00047615"/>
    </source>
</evidence>
<dbReference type="EC" id="2.7.4.25" evidence="8"/>
<gene>
    <name evidence="8" type="primary">cmk</name>
    <name evidence="10" type="ORF">E3202_06555</name>
</gene>
<dbReference type="InterPro" id="IPR027417">
    <property type="entry name" value="P-loop_NTPase"/>
</dbReference>
<dbReference type="GO" id="GO:0036430">
    <property type="term" value="F:CMP kinase activity"/>
    <property type="evidence" value="ECO:0007669"/>
    <property type="project" value="RHEA"/>
</dbReference>
<comment type="catalytic activity">
    <reaction evidence="6 8">
        <text>dCMP + ATP = dCDP + ADP</text>
        <dbReference type="Rhea" id="RHEA:25094"/>
        <dbReference type="ChEBI" id="CHEBI:30616"/>
        <dbReference type="ChEBI" id="CHEBI:57566"/>
        <dbReference type="ChEBI" id="CHEBI:58593"/>
        <dbReference type="ChEBI" id="CHEBI:456216"/>
        <dbReference type="EC" id="2.7.4.25"/>
    </reaction>
</comment>
<evidence type="ECO:0000256" key="1">
    <source>
        <dbReference type="ARBA" id="ARBA00009427"/>
    </source>
</evidence>
<dbReference type="SUPFAM" id="SSF52540">
    <property type="entry name" value="P-loop containing nucleoside triphosphate hydrolases"/>
    <property type="match status" value="1"/>
</dbReference>
<dbReference type="GO" id="GO:0036431">
    <property type="term" value="F:dCMP kinase activity"/>
    <property type="evidence" value="ECO:0007669"/>
    <property type="project" value="InterPro"/>
</dbReference>
<comment type="similarity">
    <text evidence="1 8">Belongs to the cytidylate kinase family. Type 1 subfamily.</text>
</comment>
<keyword evidence="2 8" id="KW-0808">Transferase</keyword>
<dbReference type="Gene3D" id="3.40.50.300">
    <property type="entry name" value="P-loop containing nucleotide triphosphate hydrolases"/>
    <property type="match status" value="1"/>
</dbReference>
<dbReference type="InterPro" id="IPR003136">
    <property type="entry name" value="Cytidylate_kin"/>
</dbReference>
<keyword evidence="5 8" id="KW-0067">ATP-binding</keyword>
<comment type="catalytic activity">
    <reaction evidence="7 8">
        <text>CMP + ATP = CDP + ADP</text>
        <dbReference type="Rhea" id="RHEA:11600"/>
        <dbReference type="ChEBI" id="CHEBI:30616"/>
        <dbReference type="ChEBI" id="CHEBI:58069"/>
        <dbReference type="ChEBI" id="CHEBI:60377"/>
        <dbReference type="ChEBI" id="CHEBI:456216"/>
        <dbReference type="EC" id="2.7.4.25"/>
    </reaction>
</comment>
<keyword evidence="3 8" id="KW-0547">Nucleotide-binding</keyword>
<dbReference type="InterPro" id="IPR011994">
    <property type="entry name" value="Cytidylate_kinase_dom"/>
</dbReference>
<dbReference type="HAMAP" id="MF_00238">
    <property type="entry name" value="Cytidyl_kinase_type1"/>
    <property type="match status" value="1"/>
</dbReference>
<evidence type="ECO:0000256" key="2">
    <source>
        <dbReference type="ARBA" id="ARBA00022679"/>
    </source>
</evidence>
<dbReference type="Proteomes" id="UP000315037">
    <property type="component" value="Unassembled WGS sequence"/>
</dbReference>
<evidence type="ECO:0000256" key="5">
    <source>
        <dbReference type="ARBA" id="ARBA00022840"/>
    </source>
</evidence>
<comment type="subcellular location">
    <subcellularLocation>
        <location evidence="8">Cytoplasm</location>
    </subcellularLocation>
</comment>
<evidence type="ECO:0000313" key="11">
    <source>
        <dbReference type="Proteomes" id="UP000315037"/>
    </source>
</evidence>
<evidence type="ECO:0000256" key="8">
    <source>
        <dbReference type="HAMAP-Rule" id="MF_00238"/>
    </source>
</evidence>
<evidence type="ECO:0000256" key="7">
    <source>
        <dbReference type="ARBA" id="ARBA00048478"/>
    </source>
</evidence>
<comment type="caution">
    <text evidence="10">The sequence shown here is derived from an EMBL/GenBank/DDBJ whole genome shotgun (WGS) entry which is preliminary data.</text>
</comment>
<keyword evidence="4 8" id="KW-0418">Kinase</keyword>
<dbReference type="EMBL" id="SORZ01000002">
    <property type="protein sequence ID" value="TPW34558.1"/>
    <property type="molecule type" value="Genomic_DNA"/>
</dbReference>
<accession>A0A506UMI4</accession>
<name>A0A506UMI4_9PROT</name>
<dbReference type="GO" id="GO:0005524">
    <property type="term" value="F:ATP binding"/>
    <property type="evidence" value="ECO:0007669"/>
    <property type="project" value="UniProtKB-UniRule"/>
</dbReference>
<dbReference type="GO" id="GO:0005737">
    <property type="term" value="C:cytoplasm"/>
    <property type="evidence" value="ECO:0007669"/>
    <property type="project" value="UniProtKB-SubCell"/>
</dbReference>
<evidence type="ECO:0000313" key="10">
    <source>
        <dbReference type="EMBL" id="TPW34558.1"/>
    </source>
</evidence>
<dbReference type="AlphaFoldDB" id="A0A506UMI4"/>
<sequence length="207" mass="22591">MDGPAAAGKGTLARALAERLALPYLDTGLLYRAVARRVLDAGHDPAAPAEDHAHRIVPQDLQRQDLRTPEVDQAASLVARQPAVRAALLGRQRDFGQALGAVVDGRDIGTVVFPDADMKFFITASTEARAQRRYRQRFGRDCRNAEQLEAETWQIAARDAQDSERANAPLRAAEDALLVETDRLDAGAVLELVCQALHRKGLIVPQD</sequence>
<organism evidence="10 11">
    <name type="scientific">Oecophyllibacter saccharovorans</name>
    <dbReference type="NCBI Taxonomy" id="2558360"/>
    <lineage>
        <taxon>Bacteria</taxon>
        <taxon>Pseudomonadati</taxon>
        <taxon>Pseudomonadota</taxon>
        <taxon>Alphaproteobacteria</taxon>
        <taxon>Acetobacterales</taxon>
        <taxon>Acetobacteraceae</taxon>
        <taxon>Oecophyllibacter</taxon>
    </lineage>
</organism>
<feature type="binding site" evidence="8">
    <location>
        <begin position="3"/>
        <end position="11"/>
    </location>
    <ligand>
        <name>ATP</name>
        <dbReference type="ChEBI" id="CHEBI:30616"/>
    </ligand>
</feature>
<dbReference type="Pfam" id="PF02224">
    <property type="entry name" value="Cytidylate_kin"/>
    <property type="match status" value="1"/>
</dbReference>
<protein>
    <recommendedName>
        <fullName evidence="8">Cytidylate kinase</fullName>
        <shortName evidence="8">CK</shortName>
        <ecNumber evidence="8">2.7.4.25</ecNumber>
    </recommendedName>
    <alternativeName>
        <fullName evidence="8">Cytidine monophosphate kinase</fullName>
        <shortName evidence="8">CMP kinase</shortName>
    </alternativeName>
</protein>
<keyword evidence="8" id="KW-0963">Cytoplasm</keyword>
<dbReference type="CDD" id="cd02020">
    <property type="entry name" value="CMPK"/>
    <property type="match status" value="1"/>
</dbReference>
<evidence type="ECO:0000259" key="9">
    <source>
        <dbReference type="Pfam" id="PF02224"/>
    </source>
</evidence>
<proteinExistence type="inferred from homology"/>
<feature type="domain" description="Cytidylate kinase" evidence="9">
    <location>
        <begin position="1"/>
        <end position="198"/>
    </location>
</feature>
<reference evidence="10 11" key="1">
    <citation type="submission" date="2019-03" db="EMBL/GenBank/DDBJ databases">
        <title>The complete genome sequence of Neokomagataea sp. Jb2 NBRC113641.</title>
        <authorList>
            <person name="Chua K.-O."/>
            <person name="Chan K.-G."/>
            <person name="See-Too W.-S."/>
        </authorList>
    </citation>
    <scope>NUCLEOTIDE SEQUENCE [LARGE SCALE GENOMIC DNA]</scope>
    <source>
        <strain evidence="10 11">Jb2</strain>
    </source>
</reference>
<evidence type="ECO:0000256" key="3">
    <source>
        <dbReference type="ARBA" id="ARBA00022741"/>
    </source>
</evidence>